<dbReference type="Pfam" id="PF03942">
    <property type="entry name" value="DTW"/>
    <property type="match status" value="1"/>
</dbReference>
<dbReference type="GO" id="GO:0016432">
    <property type="term" value="F:tRNA-uridine aminocarboxypropyltransferase activity"/>
    <property type="evidence" value="ECO:0007669"/>
    <property type="project" value="UniProtKB-EC"/>
</dbReference>
<dbReference type="Proteomes" id="UP001170624">
    <property type="component" value="Unassembled WGS sequence"/>
</dbReference>
<proteinExistence type="predicted"/>
<keyword evidence="4" id="KW-0819">tRNA processing</keyword>
<gene>
    <name evidence="6" type="ORF">Q4568_11770</name>
</gene>
<name>A0AAW7Y3Q8_9GAMM</name>
<evidence type="ECO:0000256" key="2">
    <source>
        <dbReference type="ARBA" id="ARBA00022679"/>
    </source>
</evidence>
<dbReference type="InterPro" id="IPR039262">
    <property type="entry name" value="DTWD2/TAPT"/>
</dbReference>
<dbReference type="SMART" id="SM01144">
    <property type="entry name" value="DTW"/>
    <property type="match status" value="1"/>
</dbReference>
<comment type="caution">
    <text evidence="6">The sequence shown here is derived from an EMBL/GenBank/DDBJ whole genome shotgun (WGS) entry which is preliminary data.</text>
</comment>
<dbReference type="RefSeq" id="WP_261857639.1">
    <property type="nucleotide sequence ID" value="NZ_AP024850.1"/>
</dbReference>
<dbReference type="PANTHER" id="PTHR21392:SF1">
    <property type="entry name" value="TRNA-URIDINE AMINOCARBOXYPROPYLTRANSFERASE"/>
    <property type="match status" value="1"/>
</dbReference>
<evidence type="ECO:0000313" key="6">
    <source>
        <dbReference type="EMBL" id="MDO6543216.1"/>
    </source>
</evidence>
<evidence type="ECO:0000256" key="3">
    <source>
        <dbReference type="ARBA" id="ARBA00022691"/>
    </source>
</evidence>
<evidence type="ECO:0000259" key="5">
    <source>
        <dbReference type="SMART" id="SM01144"/>
    </source>
</evidence>
<dbReference type="InterPro" id="IPR005636">
    <property type="entry name" value="DTW"/>
</dbReference>
<evidence type="ECO:0000313" key="7">
    <source>
        <dbReference type="Proteomes" id="UP001170624"/>
    </source>
</evidence>
<organism evidence="6 7">
    <name type="scientific">Photobacterium sanguinicancri</name>
    <dbReference type="NCBI Taxonomy" id="875932"/>
    <lineage>
        <taxon>Bacteria</taxon>
        <taxon>Pseudomonadati</taxon>
        <taxon>Pseudomonadota</taxon>
        <taxon>Gammaproteobacteria</taxon>
        <taxon>Vibrionales</taxon>
        <taxon>Vibrionaceae</taxon>
        <taxon>Photobacterium</taxon>
    </lineage>
</organism>
<feature type="domain" description="DTW" evidence="5">
    <location>
        <begin position="1"/>
        <end position="199"/>
    </location>
</feature>
<dbReference type="EC" id="2.5.1.25" evidence="1"/>
<protein>
    <recommendedName>
        <fullName evidence="1">tRNA-uridine aminocarboxypropyltransferase</fullName>
        <ecNumber evidence="1">2.5.1.25</ecNumber>
    </recommendedName>
</protein>
<keyword evidence="3" id="KW-0949">S-adenosyl-L-methionine</keyword>
<sequence>MSCPRCGFTHNCICSHEPKLTSSAHFVLLTHPNECRKATNTGELMIRTLPHCERVIWDRVNSPTALIDKLADPLYQPWLLFPADDEHPATPFTGAPESLPSCSTAAISTVIPLFVLLDATWQEARKMVRKSPWLATLPRLSLTPTALSQYQLRRNQQAGNLCTCETGVALLSLLNQPQQANQLQHYFTAFSAVFHADRSGHRRH</sequence>
<dbReference type="PANTHER" id="PTHR21392">
    <property type="entry name" value="TRNA-URIDINE AMINOCARBOXYPROPYLTRANSFERASE 2"/>
    <property type="match status" value="1"/>
</dbReference>
<accession>A0AAW7Y3Q8</accession>
<evidence type="ECO:0000256" key="1">
    <source>
        <dbReference type="ARBA" id="ARBA00012386"/>
    </source>
</evidence>
<dbReference type="EMBL" id="JAUOPU010000010">
    <property type="protein sequence ID" value="MDO6543216.1"/>
    <property type="molecule type" value="Genomic_DNA"/>
</dbReference>
<evidence type="ECO:0000256" key="4">
    <source>
        <dbReference type="ARBA" id="ARBA00022694"/>
    </source>
</evidence>
<dbReference type="GO" id="GO:0008033">
    <property type="term" value="P:tRNA processing"/>
    <property type="evidence" value="ECO:0007669"/>
    <property type="project" value="UniProtKB-KW"/>
</dbReference>
<keyword evidence="2" id="KW-0808">Transferase</keyword>
<reference evidence="6" key="1">
    <citation type="submission" date="2023-07" db="EMBL/GenBank/DDBJ databases">
        <title>Genome content predicts the carbon catabolic preferences of heterotrophic bacteria.</title>
        <authorList>
            <person name="Gralka M."/>
        </authorList>
    </citation>
    <scope>NUCLEOTIDE SEQUENCE</scope>
    <source>
        <strain evidence="6">G2M05</strain>
    </source>
</reference>
<dbReference type="AlphaFoldDB" id="A0AAW7Y3Q8"/>